<dbReference type="Pfam" id="PF05979">
    <property type="entry name" value="DUF896"/>
    <property type="match status" value="1"/>
</dbReference>
<dbReference type="GO" id="GO:0005737">
    <property type="term" value="C:cytoplasm"/>
    <property type="evidence" value="ECO:0007669"/>
    <property type="project" value="UniProtKB-SubCell"/>
</dbReference>
<dbReference type="RefSeq" id="WP_006307092.1">
    <property type="nucleotide sequence ID" value="NZ_ARZA01000040.1"/>
</dbReference>
<evidence type="ECO:0000256" key="2">
    <source>
        <dbReference type="HAMAP-Rule" id="MF_01103"/>
    </source>
</evidence>
<comment type="caution">
    <text evidence="3">The sequence shown here is derived from an EMBL/GenBank/DDBJ whole genome shotgun (WGS) entry which is preliminary data.</text>
</comment>
<dbReference type="eggNOG" id="COG4224">
    <property type="taxonomic scope" value="Bacteria"/>
</dbReference>
<keyword evidence="1 2" id="KW-0963">Cytoplasm</keyword>
<gene>
    <name evidence="3" type="ORF">L21TH_0273</name>
</gene>
<dbReference type="PANTHER" id="PTHR37300:SF1">
    <property type="entry name" value="UPF0291 PROTEIN YNZC"/>
    <property type="match status" value="1"/>
</dbReference>
<dbReference type="HAMAP" id="MF_01103">
    <property type="entry name" value="UPF0291"/>
    <property type="match status" value="1"/>
</dbReference>
<protein>
    <recommendedName>
        <fullName evidence="2">UPF0291 protein L21TH_0273</fullName>
    </recommendedName>
</protein>
<sequence>MLPKEKLDRINYLARKAKKEGLTEEEKKEQKRLREEYLKEFKKHFRRQLESIEIVD</sequence>
<keyword evidence="4" id="KW-1185">Reference proteome</keyword>
<reference evidence="3 4" key="1">
    <citation type="journal article" date="2015" name="Geomicrobiol. J.">
        <title>Caldisalinibacter kiritimatiensis gen. nov., sp. nov., a moderately thermohalophilic thiosulfate-reducing bacterium from a hypersaline microbial mat.</title>
        <authorList>
            <person name="Ben Hania W."/>
            <person name="Joseph M."/>
            <person name="Fiebig A."/>
            <person name="Bunk B."/>
            <person name="Klenk H.-P."/>
            <person name="Fardeau M.-L."/>
            <person name="Spring S."/>
        </authorList>
    </citation>
    <scope>NUCLEOTIDE SEQUENCE [LARGE SCALE GENOMIC DNA]</scope>
    <source>
        <strain evidence="3 4">L21-TH-D2</strain>
    </source>
</reference>
<dbReference type="PANTHER" id="PTHR37300">
    <property type="entry name" value="UPF0291 PROTEIN CBO2609/CLC_2481"/>
    <property type="match status" value="1"/>
</dbReference>
<name>R1AYA4_9FIRM</name>
<dbReference type="InterPro" id="IPR009242">
    <property type="entry name" value="DUF896"/>
</dbReference>
<dbReference type="SUPFAM" id="SSF158221">
    <property type="entry name" value="YnzC-like"/>
    <property type="match status" value="1"/>
</dbReference>
<dbReference type="Proteomes" id="UP000013378">
    <property type="component" value="Unassembled WGS sequence"/>
</dbReference>
<accession>R1AYA4</accession>
<dbReference type="STRING" id="1304284.L21TH_0273"/>
<dbReference type="Gene3D" id="1.10.287.540">
    <property type="entry name" value="Helix hairpin bin"/>
    <property type="match status" value="1"/>
</dbReference>
<comment type="subcellular location">
    <subcellularLocation>
        <location evidence="2">Cytoplasm</location>
    </subcellularLocation>
</comment>
<comment type="similarity">
    <text evidence="2">Belongs to the UPF0291 family.</text>
</comment>
<dbReference type="AlphaFoldDB" id="R1AYA4"/>
<organism evidence="3 4">
    <name type="scientific">Caldisalinibacter kiritimatiensis</name>
    <dbReference type="NCBI Taxonomy" id="1304284"/>
    <lineage>
        <taxon>Bacteria</taxon>
        <taxon>Bacillati</taxon>
        <taxon>Bacillota</taxon>
        <taxon>Tissierellia</taxon>
        <taxon>Tissierellales</taxon>
        <taxon>Thermohalobacteraceae</taxon>
        <taxon>Caldisalinibacter</taxon>
    </lineage>
</organism>
<evidence type="ECO:0000313" key="4">
    <source>
        <dbReference type="Proteomes" id="UP000013378"/>
    </source>
</evidence>
<evidence type="ECO:0000313" key="3">
    <source>
        <dbReference type="EMBL" id="EOD01667.1"/>
    </source>
</evidence>
<proteinExistence type="inferred from homology"/>
<dbReference type="EMBL" id="ARZA01000040">
    <property type="protein sequence ID" value="EOD01667.1"/>
    <property type="molecule type" value="Genomic_DNA"/>
</dbReference>
<evidence type="ECO:0000256" key="1">
    <source>
        <dbReference type="ARBA" id="ARBA00022490"/>
    </source>
</evidence>